<dbReference type="NCBIfam" id="TIGR03512">
    <property type="entry name" value="GldD_lipo"/>
    <property type="match status" value="1"/>
</dbReference>
<keyword evidence="1" id="KW-0732">Signal</keyword>
<evidence type="ECO:0000256" key="1">
    <source>
        <dbReference type="SAM" id="SignalP"/>
    </source>
</evidence>
<gene>
    <name evidence="2" type="primary">gldD</name>
    <name evidence="2" type="ORF">COR50_06215</name>
</gene>
<keyword evidence="3" id="KW-1185">Reference proteome</keyword>
<dbReference type="EMBL" id="CP023777">
    <property type="protein sequence ID" value="ATL46803.1"/>
    <property type="molecule type" value="Genomic_DNA"/>
</dbReference>
<keyword evidence="2" id="KW-0449">Lipoprotein</keyword>
<dbReference type="InterPro" id="IPR019850">
    <property type="entry name" value="GldD-like"/>
</dbReference>
<protein>
    <submittedName>
        <fullName evidence="2">Gliding motility lipoprotein GldD</fullName>
    </submittedName>
</protein>
<dbReference type="AlphaFoldDB" id="A0A291QSF4"/>
<accession>A0A291QSF4</accession>
<organism evidence="2 3">
    <name type="scientific">Chitinophaga caeni</name>
    <dbReference type="NCBI Taxonomy" id="2029983"/>
    <lineage>
        <taxon>Bacteria</taxon>
        <taxon>Pseudomonadati</taxon>
        <taxon>Bacteroidota</taxon>
        <taxon>Chitinophagia</taxon>
        <taxon>Chitinophagales</taxon>
        <taxon>Chitinophagaceae</taxon>
        <taxon>Chitinophaga</taxon>
    </lineage>
</organism>
<dbReference type="PROSITE" id="PS51257">
    <property type="entry name" value="PROKAR_LIPOPROTEIN"/>
    <property type="match status" value="1"/>
</dbReference>
<dbReference type="OrthoDB" id="679501at2"/>
<reference evidence="2 3" key="1">
    <citation type="submission" date="2017-10" db="EMBL/GenBank/DDBJ databases">
        <title>Paenichitinophaga pekingensis gen. nov., sp. nov., isolated from activated sludge.</title>
        <authorList>
            <person name="Jin D."/>
            <person name="Kong X."/>
            <person name="Deng Y."/>
            <person name="Bai Z."/>
        </authorList>
    </citation>
    <scope>NUCLEOTIDE SEQUENCE [LARGE SCALE GENOMIC DNA]</scope>
    <source>
        <strain evidence="2 3">13</strain>
    </source>
</reference>
<dbReference type="Proteomes" id="UP000220133">
    <property type="component" value="Chromosome"/>
</dbReference>
<proteinExistence type="predicted"/>
<name>A0A291QSF4_9BACT</name>
<dbReference type="RefSeq" id="WP_098193190.1">
    <property type="nucleotide sequence ID" value="NZ_CP023777.1"/>
</dbReference>
<dbReference type="KEGG" id="cbae:COR50_06215"/>
<evidence type="ECO:0000313" key="2">
    <source>
        <dbReference type="EMBL" id="ATL46803.1"/>
    </source>
</evidence>
<feature type="chain" id="PRO_5012290529" evidence="1">
    <location>
        <begin position="23"/>
        <end position="203"/>
    </location>
</feature>
<evidence type="ECO:0000313" key="3">
    <source>
        <dbReference type="Proteomes" id="UP000220133"/>
    </source>
</evidence>
<sequence length="203" mass="23804">MNKYSVKAKFLVIILFFCSAFVACQNNYTPKPKGYFLIELPEKSYRLFNEPGYPYTFEYPTYANIVKDTTFFDEKAENPYWINIEFPEFHSKLYMSYKIIGANKRNSFENLVDDAFKLTYKHTYKASYIDEQEFSTPNNVYGLYYNVGGNAASAKQFFATDSTKHFIRGALYFYAPPNADSLQPVINFLQADMYHLVETLKWK</sequence>
<feature type="signal peptide" evidence="1">
    <location>
        <begin position="1"/>
        <end position="22"/>
    </location>
</feature>
<dbReference type="Pfam" id="PF25593">
    <property type="entry name" value="GldD_lipo"/>
    <property type="match status" value="1"/>
</dbReference>